<comment type="caution">
    <text evidence="1">The sequence shown here is derived from an EMBL/GenBank/DDBJ whole genome shotgun (WGS) entry which is preliminary data.</text>
</comment>
<dbReference type="AlphaFoldDB" id="A0A2V5LXA3"/>
<proteinExistence type="predicted"/>
<evidence type="ECO:0000313" key="1">
    <source>
        <dbReference type="EMBL" id="PYI68377.1"/>
    </source>
</evidence>
<dbReference type="EMBL" id="QJVD01000005">
    <property type="protein sequence ID" value="PYI68377.1"/>
    <property type="molecule type" value="Genomic_DNA"/>
</dbReference>
<keyword evidence="2" id="KW-1185">Reference proteome</keyword>
<accession>A0A2V5LXA3</accession>
<dbReference type="Proteomes" id="UP000247832">
    <property type="component" value="Unassembled WGS sequence"/>
</dbReference>
<name>A0A2V5LXA3_9MICC</name>
<sequence>MSLALAMSTLHVCVELVHEFSAHPRSALHRRETHFQFCAEVIMRLTHTESGAWLKLSYEVLPMRETCDRSGACATVMPPRILLAGE</sequence>
<organism evidence="1 2">
    <name type="scientific">Arthrobacter livingstonensis</name>
    <dbReference type="NCBI Taxonomy" id="670078"/>
    <lineage>
        <taxon>Bacteria</taxon>
        <taxon>Bacillati</taxon>
        <taxon>Actinomycetota</taxon>
        <taxon>Actinomycetes</taxon>
        <taxon>Micrococcales</taxon>
        <taxon>Micrococcaceae</taxon>
        <taxon>Arthrobacter</taxon>
    </lineage>
</organism>
<evidence type="ECO:0000313" key="2">
    <source>
        <dbReference type="Proteomes" id="UP000247832"/>
    </source>
</evidence>
<gene>
    <name evidence="1" type="ORF">CVV68_06070</name>
</gene>
<protein>
    <submittedName>
        <fullName evidence="1">Uncharacterized protein</fullName>
    </submittedName>
</protein>
<reference evidence="1 2" key="1">
    <citation type="submission" date="2018-05" db="EMBL/GenBank/DDBJ databases">
        <title>Genetic diversity of glacier-inhabiting Cryobacterium bacteria in China and description of Cryobacterium mengkeensis sp. nov. and Arthrobacter glacialis sp. nov.</title>
        <authorList>
            <person name="Liu Q."/>
            <person name="Xin Y.-H."/>
        </authorList>
    </citation>
    <scope>NUCLEOTIDE SEQUENCE [LARGE SCALE GENOMIC DNA]</scope>
    <source>
        <strain evidence="1 2">LI2</strain>
    </source>
</reference>